<dbReference type="AlphaFoldDB" id="A0A835YKG1"/>
<feature type="compositionally biased region" description="Gly residues" evidence="1">
    <location>
        <begin position="643"/>
        <end position="655"/>
    </location>
</feature>
<feature type="region of interest" description="Disordered" evidence="1">
    <location>
        <begin position="378"/>
        <end position="445"/>
    </location>
</feature>
<protein>
    <submittedName>
        <fullName evidence="2">Uncharacterized protein</fullName>
    </submittedName>
</protein>
<gene>
    <name evidence="2" type="ORF">JKP88DRAFT_249047</name>
</gene>
<keyword evidence="3" id="KW-1185">Reference proteome</keyword>
<feature type="region of interest" description="Disordered" evidence="1">
    <location>
        <begin position="562"/>
        <end position="720"/>
    </location>
</feature>
<name>A0A835YKG1_9STRA</name>
<feature type="region of interest" description="Disordered" evidence="1">
    <location>
        <begin position="787"/>
        <end position="807"/>
    </location>
</feature>
<proteinExistence type="predicted"/>
<comment type="caution">
    <text evidence="2">The sequence shown here is derived from an EMBL/GenBank/DDBJ whole genome shotgun (WGS) entry which is preliminary data.</text>
</comment>
<feature type="region of interest" description="Disordered" evidence="1">
    <location>
        <begin position="103"/>
        <end position="123"/>
    </location>
</feature>
<feature type="compositionally biased region" description="Low complexity" evidence="1">
    <location>
        <begin position="614"/>
        <end position="638"/>
    </location>
</feature>
<reference evidence="2" key="1">
    <citation type="submission" date="2021-02" db="EMBL/GenBank/DDBJ databases">
        <title>First Annotated Genome of the Yellow-green Alga Tribonema minus.</title>
        <authorList>
            <person name="Mahan K.M."/>
        </authorList>
    </citation>
    <scope>NUCLEOTIDE SEQUENCE</scope>
    <source>
        <strain evidence="2">UTEX B ZZ1240</strain>
    </source>
</reference>
<feature type="region of interest" description="Disordered" evidence="1">
    <location>
        <begin position="1"/>
        <end position="22"/>
    </location>
</feature>
<feature type="compositionally biased region" description="Low complexity" evidence="1">
    <location>
        <begin position="508"/>
        <end position="520"/>
    </location>
</feature>
<evidence type="ECO:0000313" key="2">
    <source>
        <dbReference type="EMBL" id="KAG5177136.1"/>
    </source>
</evidence>
<organism evidence="2 3">
    <name type="scientific">Tribonema minus</name>
    <dbReference type="NCBI Taxonomy" id="303371"/>
    <lineage>
        <taxon>Eukaryota</taxon>
        <taxon>Sar</taxon>
        <taxon>Stramenopiles</taxon>
        <taxon>Ochrophyta</taxon>
        <taxon>PX clade</taxon>
        <taxon>Xanthophyceae</taxon>
        <taxon>Tribonematales</taxon>
        <taxon>Tribonemataceae</taxon>
        <taxon>Tribonema</taxon>
    </lineage>
</organism>
<feature type="region of interest" description="Disordered" evidence="1">
    <location>
        <begin position="494"/>
        <end position="535"/>
    </location>
</feature>
<feature type="compositionally biased region" description="Basic and acidic residues" evidence="1">
    <location>
        <begin position="378"/>
        <end position="392"/>
    </location>
</feature>
<feature type="region of interest" description="Disordered" evidence="1">
    <location>
        <begin position="249"/>
        <end position="306"/>
    </location>
</feature>
<sequence length="827" mass="84392">MAWMDEAASMSTTHAKRATTTAAQHTVMAPLFTVRQPGTVRGASMKLMTTATAWQAARASDQERGSIAAAAALLAVQQRRLSFADEREPEVTASRSRSVIVTPAAAAAETAEPRERSSAGTDAAAPELTAGAAAAAPTQMCAAAVVTPTESADSSVSEVVPLCDDSAFDSFKSAASAADDAVAAAAAAAADPAAAQRAEAAVQRGIAAAADAEHDETPAEEAMRAAMAQELQLRRAAQQVVAHASLAAEAAAAAPPAPVPYRRPPRGKPRDPESDAEFMALLEGPKPVESPRPPDTSFSAPKRSLSVGEVEEQKHLVFTSCQLRHRLPASSPLPPLRTRRRAGGSNVWSMQDALERAAPAAGGGGSVADRLRRLEREASQRDEAAFARRSSGDGDFSEFFPKGGVQEKKRRLKEQAEAARKDVEEQRRSRHLETEAQLSKQPSHRSIEVKKLLFAEAGRSESWRKKERVEVRRLGDWRERSNSLRQFEITSDSFKNTVGDSDVPRPAPTSDAPSSDSAPRLGLTRSDSSSMSRGGAATLAGAAALPPPPAAATPRFSAAAAAAAAQTPSRGGGIAAVPRPARRASTPAGTGSSALTAAASAWTPRNGGGGGSSYAGSSSGGARTPRGAAAAAVSTPRSLWASSGGGSSSGGGGGAAFTPRNPVATWTPRSGGGGGGSSGAFAPRDPLAAWTPRSSGAWGSLPPLSTPGGGGGAAGTPRGAAGMGGWAREIGSMTPGAGGARRAMLCLRTSALSQKHCLYPPDHAYARSLLLPPGASTSTVDAHFAAAPKISTPGGPIPRKVSGPMTEPVTEESSRAVSASGCGCVIS</sequence>
<dbReference type="Proteomes" id="UP000664859">
    <property type="component" value="Unassembled WGS sequence"/>
</dbReference>
<feature type="compositionally biased region" description="Basic and acidic residues" evidence="1">
    <location>
        <begin position="413"/>
        <end position="434"/>
    </location>
</feature>
<evidence type="ECO:0000313" key="3">
    <source>
        <dbReference type="Proteomes" id="UP000664859"/>
    </source>
</evidence>
<evidence type="ECO:0000256" key="1">
    <source>
        <dbReference type="SAM" id="MobiDB-lite"/>
    </source>
</evidence>
<feature type="compositionally biased region" description="Low complexity" evidence="1">
    <location>
        <begin position="584"/>
        <end position="604"/>
    </location>
</feature>
<dbReference type="EMBL" id="JAFCMP010000529">
    <property type="protein sequence ID" value="KAG5177136.1"/>
    <property type="molecule type" value="Genomic_DNA"/>
</dbReference>
<accession>A0A835YKG1</accession>